<dbReference type="STRING" id="1499688.BN000_05142"/>
<evidence type="ECO:0000256" key="4">
    <source>
        <dbReference type="ARBA" id="ARBA00022679"/>
    </source>
</evidence>
<dbReference type="InterPro" id="IPR000192">
    <property type="entry name" value="Aminotrans_V_dom"/>
</dbReference>
<evidence type="ECO:0000256" key="8">
    <source>
        <dbReference type="ARBA" id="ARBA00023014"/>
    </source>
</evidence>
<evidence type="ECO:0000313" key="13">
    <source>
        <dbReference type="Proteomes" id="UP000199087"/>
    </source>
</evidence>
<dbReference type="GO" id="GO:0046872">
    <property type="term" value="F:metal ion binding"/>
    <property type="evidence" value="ECO:0007669"/>
    <property type="project" value="UniProtKB-KW"/>
</dbReference>
<evidence type="ECO:0000256" key="2">
    <source>
        <dbReference type="ARBA" id="ARBA00006490"/>
    </source>
</evidence>
<gene>
    <name evidence="12" type="primary">iscS2</name>
    <name evidence="12" type="ORF">BN000_05142</name>
</gene>
<dbReference type="SUPFAM" id="SSF53383">
    <property type="entry name" value="PLP-dependent transferases"/>
    <property type="match status" value="1"/>
</dbReference>
<dbReference type="PIRSF" id="PIRSF005572">
    <property type="entry name" value="NifS"/>
    <property type="match status" value="1"/>
</dbReference>
<evidence type="ECO:0000256" key="3">
    <source>
        <dbReference type="ARBA" id="ARBA00012239"/>
    </source>
</evidence>
<evidence type="ECO:0000256" key="9">
    <source>
        <dbReference type="ARBA" id="ARBA00050776"/>
    </source>
</evidence>
<dbReference type="EC" id="2.8.1.7" evidence="3"/>
<accession>A0A0U1P4V1</accession>
<keyword evidence="7" id="KW-0408">Iron</keyword>
<dbReference type="PANTHER" id="PTHR11601">
    <property type="entry name" value="CYSTEINE DESULFURYLASE FAMILY MEMBER"/>
    <property type="match status" value="1"/>
</dbReference>
<dbReference type="GO" id="GO:0051536">
    <property type="term" value="F:iron-sulfur cluster binding"/>
    <property type="evidence" value="ECO:0007669"/>
    <property type="project" value="UniProtKB-KW"/>
</dbReference>
<dbReference type="FunFam" id="3.40.640.10:FF:000084">
    <property type="entry name" value="IscS-like cysteine desulfurase"/>
    <property type="match status" value="1"/>
</dbReference>
<dbReference type="Gene3D" id="3.40.640.10">
    <property type="entry name" value="Type I PLP-dependent aspartate aminotransferase-like (Major domain)"/>
    <property type="match status" value="1"/>
</dbReference>
<comment type="catalytic activity">
    <reaction evidence="9">
        <text>(sulfur carrier)-H + L-cysteine = (sulfur carrier)-SH + L-alanine</text>
        <dbReference type="Rhea" id="RHEA:43892"/>
        <dbReference type="Rhea" id="RHEA-COMP:14737"/>
        <dbReference type="Rhea" id="RHEA-COMP:14739"/>
        <dbReference type="ChEBI" id="CHEBI:29917"/>
        <dbReference type="ChEBI" id="CHEBI:35235"/>
        <dbReference type="ChEBI" id="CHEBI:57972"/>
        <dbReference type="ChEBI" id="CHEBI:64428"/>
        <dbReference type="EC" id="2.8.1.7"/>
    </reaction>
</comment>
<dbReference type="InterPro" id="IPR015422">
    <property type="entry name" value="PyrdxlP-dep_Trfase_small"/>
</dbReference>
<dbReference type="EMBL" id="CVRB01000006">
    <property type="protein sequence ID" value="CRK85082.1"/>
    <property type="molecule type" value="Genomic_DNA"/>
</dbReference>
<proteinExistence type="inferred from homology"/>
<keyword evidence="4" id="KW-0808">Transferase</keyword>
<keyword evidence="5" id="KW-0479">Metal-binding</keyword>
<evidence type="ECO:0000256" key="5">
    <source>
        <dbReference type="ARBA" id="ARBA00022723"/>
    </source>
</evidence>
<evidence type="ECO:0000256" key="6">
    <source>
        <dbReference type="ARBA" id="ARBA00022898"/>
    </source>
</evidence>
<dbReference type="InterPro" id="IPR015424">
    <property type="entry name" value="PyrdxlP-dep_Trfase"/>
</dbReference>
<comment type="cofactor">
    <cofactor evidence="1 10">
        <name>pyridoxal 5'-phosphate</name>
        <dbReference type="ChEBI" id="CHEBI:597326"/>
    </cofactor>
</comment>
<dbReference type="Gene3D" id="1.10.260.50">
    <property type="match status" value="1"/>
</dbReference>
<keyword evidence="6" id="KW-0663">Pyridoxal phosphate</keyword>
<dbReference type="GO" id="GO:0031071">
    <property type="term" value="F:cysteine desulfurase activity"/>
    <property type="evidence" value="ECO:0007669"/>
    <property type="project" value="UniProtKB-EC"/>
</dbReference>
<evidence type="ECO:0000313" key="12">
    <source>
        <dbReference type="EMBL" id="CRK85082.1"/>
    </source>
</evidence>
<dbReference type="InterPro" id="IPR015421">
    <property type="entry name" value="PyrdxlP-dep_Trfase_major"/>
</dbReference>
<dbReference type="InterPro" id="IPR016454">
    <property type="entry name" value="Cysteine_dSase"/>
</dbReference>
<keyword evidence="13" id="KW-1185">Reference proteome</keyword>
<dbReference type="OrthoDB" id="9808002at2"/>
<dbReference type="Gene3D" id="3.90.1150.10">
    <property type="entry name" value="Aspartate Aminotransferase, domain 1"/>
    <property type="match status" value="1"/>
</dbReference>
<organism evidence="12 13">
    <name type="scientific">Neobacillus massiliamazoniensis</name>
    <dbReference type="NCBI Taxonomy" id="1499688"/>
    <lineage>
        <taxon>Bacteria</taxon>
        <taxon>Bacillati</taxon>
        <taxon>Bacillota</taxon>
        <taxon>Bacilli</taxon>
        <taxon>Bacillales</taxon>
        <taxon>Bacillaceae</taxon>
        <taxon>Neobacillus</taxon>
    </lineage>
</organism>
<evidence type="ECO:0000256" key="10">
    <source>
        <dbReference type="RuleBase" id="RU004504"/>
    </source>
</evidence>
<protein>
    <recommendedName>
        <fullName evidence="3">cysteine desulfurase</fullName>
        <ecNumber evidence="3">2.8.1.7</ecNumber>
    </recommendedName>
</protein>
<dbReference type="Proteomes" id="UP000199087">
    <property type="component" value="Unassembled WGS sequence"/>
</dbReference>
<dbReference type="PROSITE" id="PS00595">
    <property type="entry name" value="AA_TRANSFER_CLASS_5"/>
    <property type="match status" value="1"/>
</dbReference>
<dbReference type="AlphaFoldDB" id="A0A0U1P4V1"/>
<dbReference type="InterPro" id="IPR020578">
    <property type="entry name" value="Aminotrans_V_PyrdxlP_BS"/>
</dbReference>
<dbReference type="NCBIfam" id="NF002806">
    <property type="entry name" value="PRK02948.1"/>
    <property type="match status" value="1"/>
</dbReference>
<comment type="similarity">
    <text evidence="2">Belongs to the class-V pyridoxal-phosphate-dependent aminotransferase family. NifS/IscS subfamily.</text>
</comment>
<sequence length="371" mass="40985">MKKIYLDYNASTPLAPEVVDAMQPLLHDYYGNPSTLHWAGKPVKELLNRAREQVAELIDCSPSEIIFTSGGSESNNLALKGFYFRNRNKGNHIITSKIEHPAIVNPCKFLEQTGAKITFVGVDRYGRVSPEEIEKAITKETILISIMHSNNEVGTLQPIKEIGEIAEKHRIVFHTDASQSVGKVPVNVNDLKVDMLTIAGHKLYAPKGIGALYIRDSIQLEPLIHGAGHEFGLRAGTENTLLAAGLGKACEIAKNQLGHHKIKDLTDYFWRQLKDEFGEHIVLNGHPEKRLPNTLNVSFVNKIGQDLLSAIPLLATSTGSACHAGNVKLSPVLKEMKVTEDVGMGAIRFSLGRYTTKDEIDQVLTWLKEIV</sequence>
<evidence type="ECO:0000256" key="7">
    <source>
        <dbReference type="ARBA" id="ARBA00023004"/>
    </source>
</evidence>
<evidence type="ECO:0000256" key="1">
    <source>
        <dbReference type="ARBA" id="ARBA00001933"/>
    </source>
</evidence>
<name>A0A0U1P4V1_9BACI</name>
<dbReference type="RefSeq" id="WP_090639722.1">
    <property type="nucleotide sequence ID" value="NZ_CVRB01000006.1"/>
</dbReference>
<dbReference type="PANTHER" id="PTHR11601:SF34">
    <property type="entry name" value="CYSTEINE DESULFURASE"/>
    <property type="match status" value="1"/>
</dbReference>
<keyword evidence="8" id="KW-0411">Iron-sulfur</keyword>
<reference evidence="13" key="1">
    <citation type="submission" date="2015-05" db="EMBL/GenBank/DDBJ databases">
        <authorList>
            <person name="Urmite Genomes"/>
        </authorList>
    </citation>
    <scope>NUCLEOTIDE SEQUENCE [LARGE SCALE GENOMIC DNA]</scope>
    <source>
        <strain evidence="13">LF1</strain>
    </source>
</reference>
<evidence type="ECO:0000259" key="11">
    <source>
        <dbReference type="Pfam" id="PF00266"/>
    </source>
</evidence>
<dbReference type="Pfam" id="PF00266">
    <property type="entry name" value="Aminotran_5"/>
    <property type="match status" value="1"/>
</dbReference>
<feature type="domain" description="Aminotransferase class V" evidence="11">
    <location>
        <begin position="4"/>
        <end position="363"/>
    </location>
</feature>